<dbReference type="InterPro" id="IPR001646">
    <property type="entry name" value="5peptide_repeat"/>
</dbReference>
<dbReference type="AlphaFoldDB" id="A0A4Y8R7K2"/>
<comment type="caution">
    <text evidence="1">The sequence shown here is derived from an EMBL/GenBank/DDBJ whole genome shotgun (WGS) entry which is preliminary data.</text>
</comment>
<dbReference type="Gene3D" id="2.160.20.80">
    <property type="entry name" value="E3 ubiquitin-protein ligase SopA"/>
    <property type="match status" value="1"/>
</dbReference>
<dbReference type="PANTHER" id="PTHR14136:SF17">
    <property type="entry name" value="BTB_POZ DOMAIN-CONTAINING PROTEIN KCTD9"/>
    <property type="match status" value="1"/>
</dbReference>
<name>A0A4Y8R7K2_9HYPH</name>
<dbReference type="Proteomes" id="UP000298179">
    <property type="component" value="Unassembled WGS sequence"/>
</dbReference>
<dbReference type="Pfam" id="PF00805">
    <property type="entry name" value="Pentapeptide"/>
    <property type="match status" value="1"/>
</dbReference>
<evidence type="ECO:0000313" key="1">
    <source>
        <dbReference type="EMBL" id="TFF17592.1"/>
    </source>
</evidence>
<dbReference type="PANTHER" id="PTHR14136">
    <property type="entry name" value="BTB_POZ DOMAIN-CONTAINING PROTEIN KCTD9"/>
    <property type="match status" value="1"/>
</dbReference>
<sequence>MIWKVTTPRSMLGQSLKSCDGGQQMNFNARIPAQARPPHEFDFEGAVLRTLDFSGINFTFANLKRVDARKTIFARVNFRDADLTGADLRGADLTGARNLTIEQLQSAVIDGSTKLPDYIDRSQLRLAPAG</sequence>
<dbReference type="InterPro" id="IPR051082">
    <property type="entry name" value="Pentapeptide-BTB/POZ_domain"/>
</dbReference>
<keyword evidence="2" id="KW-1185">Reference proteome</keyword>
<proteinExistence type="predicted"/>
<reference evidence="1 2" key="1">
    <citation type="submission" date="2019-03" db="EMBL/GenBank/DDBJ databases">
        <title>Jiella endophytica sp. nov., a novel endophytic bacterium isolated from root of Ficus microcarpa Linn. f.</title>
        <authorList>
            <person name="Tuo L."/>
        </authorList>
    </citation>
    <scope>NUCLEOTIDE SEQUENCE [LARGE SCALE GENOMIC DNA]</scope>
    <source>
        <strain evidence="1 2">CBS5Q-3</strain>
    </source>
</reference>
<dbReference type="EMBL" id="SOZD01000018">
    <property type="protein sequence ID" value="TFF17592.1"/>
    <property type="molecule type" value="Genomic_DNA"/>
</dbReference>
<dbReference type="OrthoDB" id="7929910at2"/>
<gene>
    <name evidence="1" type="ORF">E3C22_24055</name>
</gene>
<dbReference type="SUPFAM" id="SSF141571">
    <property type="entry name" value="Pentapeptide repeat-like"/>
    <property type="match status" value="1"/>
</dbReference>
<evidence type="ECO:0000313" key="2">
    <source>
        <dbReference type="Proteomes" id="UP000298179"/>
    </source>
</evidence>
<accession>A0A4Y8R7K2</accession>
<organism evidence="1 2">
    <name type="scientific">Jiella endophytica</name>
    <dbReference type="NCBI Taxonomy" id="2558362"/>
    <lineage>
        <taxon>Bacteria</taxon>
        <taxon>Pseudomonadati</taxon>
        <taxon>Pseudomonadota</taxon>
        <taxon>Alphaproteobacteria</taxon>
        <taxon>Hyphomicrobiales</taxon>
        <taxon>Aurantimonadaceae</taxon>
        <taxon>Jiella</taxon>
    </lineage>
</organism>
<protein>
    <submittedName>
        <fullName evidence="1">Pentapeptide repeat-containing protein</fullName>
    </submittedName>
</protein>